<feature type="transmembrane region" description="Helical" evidence="2">
    <location>
        <begin position="34"/>
        <end position="55"/>
    </location>
</feature>
<evidence type="ECO:0008006" key="5">
    <source>
        <dbReference type="Google" id="ProtNLM"/>
    </source>
</evidence>
<evidence type="ECO:0000313" key="3">
    <source>
        <dbReference type="EMBL" id="GCD21950.1"/>
    </source>
</evidence>
<dbReference type="InterPro" id="IPR019277">
    <property type="entry name" value="DUF2304"/>
</dbReference>
<dbReference type="EMBL" id="BHYL01000384">
    <property type="protein sequence ID" value="GCD21950.1"/>
    <property type="molecule type" value="Genomic_DNA"/>
</dbReference>
<dbReference type="RefSeq" id="WP_124344488.1">
    <property type="nucleotide sequence ID" value="NZ_BHYL01000384.1"/>
</dbReference>
<keyword evidence="2" id="KW-0472">Membrane</keyword>
<sequence length="162" mass="16945">MSGYVTALVLTVVTVGSIVYLLRARRIREKYAAIWIALAIVVLVIGAFPAVLEWLAAALGVIQPVNLLFLVTGLVLFLVCVQFSVEISQLEEETRTLAEEIALLSAKVDAQAAATQAVAAQAAATTRAALDHPTDGSVAPASATPVDVDDPRPTAPGPTERA</sequence>
<keyword evidence="2" id="KW-0812">Transmembrane</keyword>
<gene>
    <name evidence="3" type="ORF">CTKZ_35120</name>
</gene>
<evidence type="ECO:0000313" key="4">
    <source>
        <dbReference type="Proteomes" id="UP000288246"/>
    </source>
</evidence>
<feature type="region of interest" description="Disordered" evidence="1">
    <location>
        <begin position="129"/>
        <end position="162"/>
    </location>
</feature>
<organism evidence="3 4">
    <name type="scientific">Cellulomonas algicola</name>
    <dbReference type="NCBI Taxonomy" id="2071633"/>
    <lineage>
        <taxon>Bacteria</taxon>
        <taxon>Bacillati</taxon>
        <taxon>Actinomycetota</taxon>
        <taxon>Actinomycetes</taxon>
        <taxon>Micrococcales</taxon>
        <taxon>Cellulomonadaceae</taxon>
        <taxon>Cellulomonas</taxon>
    </lineage>
</organism>
<dbReference type="OrthoDB" id="3261168at2"/>
<dbReference type="AlphaFoldDB" id="A0A401V4U4"/>
<accession>A0A401V4U4</accession>
<dbReference type="Proteomes" id="UP000288246">
    <property type="component" value="Unassembled WGS sequence"/>
</dbReference>
<keyword evidence="4" id="KW-1185">Reference proteome</keyword>
<evidence type="ECO:0000256" key="1">
    <source>
        <dbReference type="SAM" id="MobiDB-lite"/>
    </source>
</evidence>
<name>A0A401V4U4_9CELL</name>
<evidence type="ECO:0000256" key="2">
    <source>
        <dbReference type="SAM" id="Phobius"/>
    </source>
</evidence>
<feature type="transmembrane region" description="Helical" evidence="2">
    <location>
        <begin position="6"/>
        <end position="22"/>
    </location>
</feature>
<feature type="transmembrane region" description="Helical" evidence="2">
    <location>
        <begin position="67"/>
        <end position="85"/>
    </location>
</feature>
<dbReference type="Pfam" id="PF10066">
    <property type="entry name" value="DUF2304"/>
    <property type="match status" value="1"/>
</dbReference>
<comment type="caution">
    <text evidence="3">The sequence shown here is derived from an EMBL/GenBank/DDBJ whole genome shotgun (WGS) entry which is preliminary data.</text>
</comment>
<reference evidence="3 4" key="1">
    <citation type="submission" date="2018-11" db="EMBL/GenBank/DDBJ databases">
        <title>Draft genome sequence of Cellulomonas takizawaensis strain TKZ-21.</title>
        <authorList>
            <person name="Yamamura H."/>
            <person name="Hayashi T."/>
            <person name="Hamada M."/>
            <person name="Serisawa Y."/>
            <person name="Matsuyama K."/>
            <person name="Nakagawa Y."/>
            <person name="Otoguro M."/>
            <person name="Yanagida F."/>
            <person name="Hayakawa M."/>
        </authorList>
    </citation>
    <scope>NUCLEOTIDE SEQUENCE [LARGE SCALE GENOMIC DNA]</scope>
    <source>
        <strain evidence="3 4">TKZ-21</strain>
    </source>
</reference>
<proteinExistence type="predicted"/>
<protein>
    <recommendedName>
        <fullName evidence="5">DUF2304 domain-containing protein</fullName>
    </recommendedName>
</protein>
<keyword evidence="2" id="KW-1133">Transmembrane helix</keyword>